<proteinExistence type="predicted"/>
<evidence type="ECO:0000256" key="3">
    <source>
        <dbReference type="ARBA" id="ARBA00023125"/>
    </source>
</evidence>
<dbReference type="Proteomes" id="UP000620124">
    <property type="component" value="Unassembled WGS sequence"/>
</dbReference>
<keyword evidence="4" id="KW-0804">Transcription</keyword>
<name>A0A8H7D0B7_9AGAR</name>
<dbReference type="Pfam" id="PF00172">
    <property type="entry name" value="Zn_clus"/>
    <property type="match status" value="1"/>
</dbReference>
<keyword evidence="3" id="KW-0238">DNA-binding</keyword>
<dbReference type="InterPro" id="IPR036864">
    <property type="entry name" value="Zn2-C6_fun-type_DNA-bd_sf"/>
</dbReference>
<keyword evidence="5" id="KW-0539">Nucleus</keyword>
<evidence type="ECO:0000256" key="5">
    <source>
        <dbReference type="ARBA" id="ARBA00023242"/>
    </source>
</evidence>
<keyword evidence="9" id="KW-1185">Reference proteome</keyword>
<dbReference type="PROSITE" id="PS50048">
    <property type="entry name" value="ZN2_CY6_FUNGAL_2"/>
    <property type="match status" value="1"/>
</dbReference>
<dbReference type="InterPro" id="IPR051089">
    <property type="entry name" value="prtT"/>
</dbReference>
<dbReference type="OrthoDB" id="2595934at2759"/>
<protein>
    <recommendedName>
        <fullName evidence="7">Zn(2)-C6 fungal-type domain-containing protein</fullName>
    </recommendedName>
</protein>
<evidence type="ECO:0000313" key="8">
    <source>
        <dbReference type="EMBL" id="KAF7354028.1"/>
    </source>
</evidence>
<organism evidence="8 9">
    <name type="scientific">Mycena venus</name>
    <dbReference type="NCBI Taxonomy" id="2733690"/>
    <lineage>
        <taxon>Eukaryota</taxon>
        <taxon>Fungi</taxon>
        <taxon>Dikarya</taxon>
        <taxon>Basidiomycota</taxon>
        <taxon>Agaricomycotina</taxon>
        <taxon>Agaricomycetes</taxon>
        <taxon>Agaricomycetidae</taxon>
        <taxon>Agaricales</taxon>
        <taxon>Marasmiineae</taxon>
        <taxon>Mycenaceae</taxon>
        <taxon>Mycena</taxon>
    </lineage>
</organism>
<accession>A0A8H7D0B7</accession>
<feature type="region of interest" description="Disordered" evidence="6">
    <location>
        <begin position="50"/>
        <end position="79"/>
    </location>
</feature>
<comment type="caution">
    <text evidence="8">The sequence shown here is derived from an EMBL/GenBank/DDBJ whole genome shotgun (WGS) entry which is preliminary data.</text>
</comment>
<feature type="compositionally biased region" description="Polar residues" evidence="6">
    <location>
        <begin position="565"/>
        <end position="582"/>
    </location>
</feature>
<dbReference type="PANTHER" id="PTHR31845">
    <property type="entry name" value="FINGER DOMAIN PROTEIN, PUTATIVE-RELATED"/>
    <property type="match status" value="1"/>
</dbReference>
<sequence>MHRTTKRAKTIQACASCRKHKTRCEILDHSASPVRCHRCKVLSVECSYEQTQKPATSQPPPKPPNVMAESISPDANQRPRLDTLAPSHRLWSFVDGQNVDWSAPMLAIQHLTTLSAVDSTPVEFVNNDLSLSMILPEGRIDYLIDLFNAQYTPWLNFQPMRNSKNPLVDIACSAVAARHLDGVAGKEVRLRLQNLTRESIAQMVFKPGATESVEAVQCLLILSLWGPFGAAPEIHEWDTEALVATAVRMAKNLRLDHASTVVNDIREQENPNATNIAEACERARLWIALTNAESMLCLGTRRTPSSRRSPDDNTLIQFPPVLNAQTDLRDLRLGLSARPLDLFEEGVAISLGADKEEWALEMKRVLERIKREKRLLMPLPVVMDADQFYFHVLHILHGSCRLLALYHAFWEARISGPLVVPGQAWHEQFMPRGAREALISILARDMLQTSEALLVSFLAAPTTRLCTAPDTYFNMVALAAGFLVGVKFLVVRRTHGRTLAGASDLLLARTVAGLHRAACGTGHAAHRCALLVQNMLAKWHARDHSTETPPQQTYSISPATGLGVQQQVDVSPGQSPQSSLHMPSSPPQLPAEQETNPFLDVEFMFLNSMLGDDSAFWETLVQDQLTW</sequence>
<evidence type="ECO:0000256" key="2">
    <source>
        <dbReference type="ARBA" id="ARBA00023015"/>
    </source>
</evidence>
<evidence type="ECO:0000256" key="6">
    <source>
        <dbReference type="SAM" id="MobiDB-lite"/>
    </source>
</evidence>
<dbReference type="SMART" id="SM00066">
    <property type="entry name" value="GAL4"/>
    <property type="match status" value="1"/>
</dbReference>
<dbReference type="Gene3D" id="4.10.240.10">
    <property type="entry name" value="Zn(2)-C6 fungal-type DNA-binding domain"/>
    <property type="match status" value="1"/>
</dbReference>
<dbReference type="InterPro" id="IPR001138">
    <property type="entry name" value="Zn2Cys6_DnaBD"/>
</dbReference>
<dbReference type="EMBL" id="JACAZI010000008">
    <property type="protein sequence ID" value="KAF7354028.1"/>
    <property type="molecule type" value="Genomic_DNA"/>
</dbReference>
<evidence type="ECO:0000259" key="7">
    <source>
        <dbReference type="PROSITE" id="PS50048"/>
    </source>
</evidence>
<dbReference type="PANTHER" id="PTHR31845:SF17">
    <property type="entry name" value="ZN(II)2CYS6 TRANSCRIPTION FACTOR (EUROFUNG)"/>
    <property type="match status" value="1"/>
</dbReference>
<feature type="domain" description="Zn(2)-C6 fungal-type" evidence="7">
    <location>
        <begin position="13"/>
        <end position="48"/>
    </location>
</feature>
<reference evidence="8" key="1">
    <citation type="submission" date="2020-05" db="EMBL/GenBank/DDBJ databases">
        <title>Mycena genomes resolve the evolution of fungal bioluminescence.</title>
        <authorList>
            <person name="Tsai I.J."/>
        </authorList>
    </citation>
    <scope>NUCLEOTIDE SEQUENCE</scope>
    <source>
        <strain evidence="8">CCC161011</strain>
    </source>
</reference>
<dbReference type="SUPFAM" id="SSF57701">
    <property type="entry name" value="Zn2/Cys6 DNA-binding domain"/>
    <property type="match status" value="1"/>
</dbReference>
<dbReference type="GO" id="GO:0008270">
    <property type="term" value="F:zinc ion binding"/>
    <property type="evidence" value="ECO:0007669"/>
    <property type="project" value="InterPro"/>
</dbReference>
<dbReference type="CDD" id="cd12148">
    <property type="entry name" value="fungal_TF_MHR"/>
    <property type="match status" value="1"/>
</dbReference>
<evidence type="ECO:0000313" key="9">
    <source>
        <dbReference type="Proteomes" id="UP000620124"/>
    </source>
</evidence>
<evidence type="ECO:0000256" key="4">
    <source>
        <dbReference type="ARBA" id="ARBA00023163"/>
    </source>
</evidence>
<dbReference type="PROSITE" id="PS00463">
    <property type="entry name" value="ZN2_CY6_FUNGAL_1"/>
    <property type="match status" value="1"/>
</dbReference>
<gene>
    <name evidence="8" type="ORF">MVEN_01089600</name>
</gene>
<dbReference type="AlphaFoldDB" id="A0A8H7D0B7"/>
<dbReference type="GO" id="GO:0005634">
    <property type="term" value="C:nucleus"/>
    <property type="evidence" value="ECO:0007669"/>
    <property type="project" value="UniProtKB-SubCell"/>
</dbReference>
<feature type="region of interest" description="Disordered" evidence="6">
    <location>
        <begin position="565"/>
        <end position="593"/>
    </location>
</feature>
<dbReference type="CDD" id="cd00067">
    <property type="entry name" value="GAL4"/>
    <property type="match status" value="1"/>
</dbReference>
<comment type="subcellular location">
    <subcellularLocation>
        <location evidence="1">Nucleus</location>
    </subcellularLocation>
</comment>
<dbReference type="GO" id="GO:0000976">
    <property type="term" value="F:transcription cis-regulatory region binding"/>
    <property type="evidence" value="ECO:0007669"/>
    <property type="project" value="TreeGrafter"/>
</dbReference>
<evidence type="ECO:0000256" key="1">
    <source>
        <dbReference type="ARBA" id="ARBA00004123"/>
    </source>
</evidence>
<keyword evidence="2" id="KW-0805">Transcription regulation</keyword>
<dbReference type="GO" id="GO:0000981">
    <property type="term" value="F:DNA-binding transcription factor activity, RNA polymerase II-specific"/>
    <property type="evidence" value="ECO:0007669"/>
    <property type="project" value="InterPro"/>
</dbReference>